<dbReference type="EMBL" id="QZEI01000032">
    <property type="protein sequence ID" value="RLV59511.1"/>
    <property type="molecule type" value="Genomic_DNA"/>
</dbReference>
<dbReference type="InterPro" id="IPR013083">
    <property type="entry name" value="Znf_RING/FYVE/PHD"/>
</dbReference>
<feature type="region of interest" description="Disordered" evidence="1">
    <location>
        <begin position="685"/>
        <end position="726"/>
    </location>
</feature>
<sequence length="726" mass="81920">MASELLWSANTHQFISQGGLASIALSKAGSSVRVNVARQNSLLYLGTFTLTYHSEHTRWAVKASDTATHDHEVNEVRATLERFLNDDAVDSTIGDKLTVSFKTECLSHAPMTSNRLKSGTGNIASSHKMSSHFSTSQALIQSVNALLDNPYSEQEHLECYSKVSETLLSGEWGVITQRNEDGSFKTLNLDPAIYRTVKTLIARIVENKYSEFVRLSFDYNSDQAHQKKIDWIGDCVEENYPLYSRVHVFPYLAQVTSWSFILRRLISPFRPHESPGPFRVEIFDLFKDLVPEKFTYSKKTINYYEPKSFKRSRISEASGTSTDEDPTHSGCRWFSGRSRVVQNQLDGMELYLYLIGRGPATGLSIPLLGCQITLRKRPKVNLDKFDHLTLQTEALRFTKENKLSPMFMENQQLVLPPRNDYQAVLTVLLPENGHLYLLPKLLSEEEVTFHAKINDLLAEETSKTVNVVFFSIQPSSLSLLKNLSLRFEGNTQFNIIPLFGQLTEGGDKRGECKPNNQKWTLEQCDQLVDAQAEIKGDVGFTFYPYGQQFHFTRGDDAKASAVQTECVMAPYTWSKKAGIVLTDEFLQRMGPVFLQSFLSRMTCPITLKGLFELEEPCLDKAGNLFESSALQTALRTNPVNPVTNEPMTESEIITQGRMMSFILELRNVLVFGGIEEISKADPLRDMLSKASQQKSEHDESQVASEKPTLLDASNKHPQSDKMLNTN</sequence>
<reference evidence="2 3" key="1">
    <citation type="submission" date="2018-09" db="EMBL/GenBank/DDBJ databases">
        <title>Phylogeny of the Shewanellaceae, and recommendation for two new genera, Pseudoshewanella and Parashewanella.</title>
        <authorList>
            <person name="Wang G."/>
        </authorList>
    </citation>
    <scope>NUCLEOTIDE SEQUENCE [LARGE SCALE GENOMIC DNA]</scope>
    <source>
        <strain evidence="2 3">C51</strain>
    </source>
</reference>
<dbReference type="Gene3D" id="3.30.40.10">
    <property type="entry name" value="Zinc/RING finger domain, C3HC4 (zinc finger)"/>
    <property type="match status" value="1"/>
</dbReference>
<organism evidence="2 3">
    <name type="scientific">Parashewanella curva</name>
    <dbReference type="NCBI Taxonomy" id="2338552"/>
    <lineage>
        <taxon>Bacteria</taxon>
        <taxon>Pseudomonadati</taxon>
        <taxon>Pseudomonadota</taxon>
        <taxon>Gammaproteobacteria</taxon>
        <taxon>Alteromonadales</taxon>
        <taxon>Shewanellaceae</taxon>
        <taxon>Parashewanella</taxon>
    </lineage>
</organism>
<evidence type="ECO:0000313" key="2">
    <source>
        <dbReference type="EMBL" id="RLV59511.1"/>
    </source>
</evidence>
<dbReference type="SUPFAM" id="SSF57850">
    <property type="entry name" value="RING/U-box"/>
    <property type="match status" value="1"/>
</dbReference>
<comment type="caution">
    <text evidence="2">The sequence shown here is derived from an EMBL/GenBank/DDBJ whole genome shotgun (WGS) entry which is preliminary data.</text>
</comment>
<dbReference type="OrthoDB" id="9817863at2"/>
<dbReference type="Proteomes" id="UP000281474">
    <property type="component" value="Unassembled WGS sequence"/>
</dbReference>
<dbReference type="RefSeq" id="WP_121839173.1">
    <property type="nucleotide sequence ID" value="NZ_ML014781.1"/>
</dbReference>
<evidence type="ECO:0000256" key="1">
    <source>
        <dbReference type="SAM" id="MobiDB-lite"/>
    </source>
</evidence>
<keyword evidence="3" id="KW-1185">Reference proteome</keyword>
<dbReference type="AlphaFoldDB" id="A0A3L8PW60"/>
<protein>
    <submittedName>
        <fullName evidence="2">Uncharacterized protein</fullName>
    </submittedName>
</protein>
<evidence type="ECO:0000313" key="3">
    <source>
        <dbReference type="Proteomes" id="UP000281474"/>
    </source>
</evidence>
<accession>A0A3L8PW60</accession>
<name>A0A3L8PW60_9GAMM</name>
<gene>
    <name evidence="2" type="ORF">D5018_11620</name>
</gene>
<proteinExistence type="predicted"/>